<reference evidence="2 3" key="1">
    <citation type="journal article" date="2021" name="Nat. Commun.">
        <title>Incipient diploidization of the medicinal plant Perilla within 10,000 years.</title>
        <authorList>
            <person name="Zhang Y."/>
            <person name="Shen Q."/>
            <person name="Leng L."/>
            <person name="Zhang D."/>
            <person name="Chen S."/>
            <person name="Shi Y."/>
            <person name="Ning Z."/>
            <person name="Chen S."/>
        </authorList>
    </citation>
    <scope>NUCLEOTIDE SEQUENCE [LARGE SCALE GENOMIC DNA]</scope>
    <source>
        <strain evidence="3">cv. PC099</strain>
    </source>
</reference>
<feature type="region of interest" description="Disordered" evidence="1">
    <location>
        <begin position="352"/>
        <end position="444"/>
    </location>
</feature>
<proteinExistence type="predicted"/>
<evidence type="ECO:0000313" key="3">
    <source>
        <dbReference type="Proteomes" id="UP001190926"/>
    </source>
</evidence>
<feature type="compositionally biased region" description="Basic and acidic residues" evidence="1">
    <location>
        <begin position="394"/>
        <end position="408"/>
    </location>
</feature>
<sequence length="599" mass="64066">MERSEPTLVPEWLKNSGSLNGGSSISNSDDQTSSKLARNKSFVNSNGPESGRSFSSDRTTSSYFRRSTSGNGSGHLRSHSSFGRQHDRDWERNTYDSRDRDKSIMGDRRRRDFSDGSGTILLSKYERDGVRRSHSMVSGKNADTWHKKLVTDFSTTGGANANGLLMKSGSIGGVKKTFRERDFPSLGAEERTVIPEVGRVPSPGLSSAIQSLPIGSSTIVNGEKWTSALAEVPVLVGSNGNGISPVLQAATSSSASVALGTTTGLNMAEAVAQAPNRGQTTPMLSVGTQRLEELAIKQSRQLIPVMPSTPKTLVFSSSDKQKNKVVGPVKGDVSKASNVGKLHVLKPAREKNVTTPTMKDSLSPTSGSKLVSSTLAAPSVSGSAATRGPTNNPVHDRKPVFTVLEKKPSSHAQSRNEFFNSVRKKSMENSSSIADSPTSNSSYVLETSTTISPSFSEKAEMEVVCADTCQAGDTSLTVNLGGDRLSENRGDTMQNGDACDVQKHVSNGKTHPSLDLIFSEEEEAAFLRSMGWEENDADEDEGGLTEEEINAFLKNVTKYFNSKPSLKILKGAQPKIFPFDSHIGGISAGLSSTDAKLES</sequence>
<dbReference type="PANTHER" id="PTHR34112">
    <property type="entry name" value="C-JUN-AMINO-TERMINAL KINASE-INTERACTING PROTEIN"/>
    <property type="match status" value="1"/>
</dbReference>
<evidence type="ECO:0000256" key="1">
    <source>
        <dbReference type="SAM" id="MobiDB-lite"/>
    </source>
</evidence>
<keyword evidence="3" id="KW-1185">Reference proteome</keyword>
<protein>
    <submittedName>
        <fullName evidence="2">Uncharacterized protein</fullName>
    </submittedName>
</protein>
<feature type="compositionally biased region" description="Polar residues" evidence="1">
    <location>
        <begin position="428"/>
        <end position="444"/>
    </location>
</feature>
<feature type="region of interest" description="Disordered" evidence="1">
    <location>
        <begin position="1"/>
        <end position="87"/>
    </location>
</feature>
<gene>
    <name evidence="2" type="ORF">C2S53_016069</name>
</gene>
<feature type="compositionally biased region" description="Polar residues" evidence="1">
    <location>
        <begin position="410"/>
        <end position="419"/>
    </location>
</feature>
<dbReference type="EMBL" id="SDAM02000150">
    <property type="protein sequence ID" value="KAH6827368.1"/>
    <property type="molecule type" value="Genomic_DNA"/>
</dbReference>
<dbReference type="AlphaFoldDB" id="A0AAD4J540"/>
<feature type="compositionally biased region" description="Low complexity" evidence="1">
    <location>
        <begin position="15"/>
        <end position="34"/>
    </location>
</feature>
<accession>A0AAD4J540</accession>
<organism evidence="2 3">
    <name type="scientific">Perilla frutescens var. hirtella</name>
    <name type="common">Perilla citriodora</name>
    <name type="synonym">Perilla setoyensis</name>
    <dbReference type="NCBI Taxonomy" id="608512"/>
    <lineage>
        <taxon>Eukaryota</taxon>
        <taxon>Viridiplantae</taxon>
        <taxon>Streptophyta</taxon>
        <taxon>Embryophyta</taxon>
        <taxon>Tracheophyta</taxon>
        <taxon>Spermatophyta</taxon>
        <taxon>Magnoliopsida</taxon>
        <taxon>eudicotyledons</taxon>
        <taxon>Gunneridae</taxon>
        <taxon>Pentapetalae</taxon>
        <taxon>asterids</taxon>
        <taxon>lamiids</taxon>
        <taxon>Lamiales</taxon>
        <taxon>Lamiaceae</taxon>
        <taxon>Nepetoideae</taxon>
        <taxon>Elsholtzieae</taxon>
        <taxon>Perilla</taxon>
    </lineage>
</organism>
<evidence type="ECO:0000313" key="2">
    <source>
        <dbReference type="EMBL" id="KAH6827368.1"/>
    </source>
</evidence>
<dbReference type="PANTHER" id="PTHR34112:SF13">
    <property type="entry name" value="OS04G0448200 PROTEIN"/>
    <property type="match status" value="1"/>
</dbReference>
<feature type="compositionally biased region" description="Low complexity" evidence="1">
    <location>
        <begin position="50"/>
        <end position="70"/>
    </location>
</feature>
<feature type="compositionally biased region" description="Polar residues" evidence="1">
    <location>
        <begin position="353"/>
        <end position="393"/>
    </location>
</feature>
<name>A0AAD4J540_PERFH</name>
<comment type="caution">
    <text evidence="2">The sequence shown here is derived from an EMBL/GenBank/DDBJ whole genome shotgun (WGS) entry which is preliminary data.</text>
</comment>
<dbReference type="Proteomes" id="UP001190926">
    <property type="component" value="Unassembled WGS sequence"/>
</dbReference>